<dbReference type="EMBL" id="JASXSV010000011">
    <property type="protein sequence ID" value="MDP0589204.1"/>
    <property type="molecule type" value="Genomic_DNA"/>
</dbReference>
<accession>A0AA90NRG2</accession>
<keyword evidence="2" id="KW-1185">Reference proteome</keyword>
<reference evidence="1 2" key="1">
    <citation type="journal article" date="2023" name="bioRxiv">
        <title>An intranuclear bacterial parasite of deep-sea mussels expresses apoptosis inhibitors acquired from its host.</title>
        <authorList>
            <person name="Gonzalez Porras M.A."/>
            <person name="Assie A."/>
            <person name="Tietjen M."/>
            <person name="Violette M."/>
            <person name="Kleiner M."/>
            <person name="Gruber-Vodicka H."/>
            <person name="Dubilier N."/>
            <person name="Leisch N."/>
        </authorList>
    </citation>
    <scope>NUCLEOTIDE SEQUENCE [LARGE SCALE GENOMIC DNA]</scope>
    <source>
        <strain evidence="1">IAP13</strain>
    </source>
</reference>
<name>A0AA90NRG2_9GAMM</name>
<gene>
    <name evidence="1" type="ORF">QS748_08440</name>
</gene>
<sequence>MYTNTNITDYTYVQSQTTTETGIILNKKVDACNADELTKIIRCYFNHNSTSDIALNKDIDAAQETSPTFKEITISNSSEVDKSSGKAEEKHIERMEKMKPVVDQFLQEFKNGNTYNHLMHKFKTSRAQSCFLDAIATTLFGKESKSEARKFTNNLRDHLENYNIINKNSPIDAEESRLKKAVNQYIMDHYGVNINVVILLDFISDRFIHDDYPLRTDMHKVPVLFEAGEYHQTFYGISLEINSES</sequence>
<evidence type="ECO:0000313" key="1">
    <source>
        <dbReference type="EMBL" id="MDP0589204.1"/>
    </source>
</evidence>
<dbReference type="AlphaFoldDB" id="A0AA90NRG2"/>
<proteinExistence type="predicted"/>
<organism evidence="1 2">
    <name type="scientific">Candidatus Endonucleibacter bathymodioli</name>
    <dbReference type="NCBI Taxonomy" id="539814"/>
    <lineage>
        <taxon>Bacteria</taxon>
        <taxon>Pseudomonadati</taxon>
        <taxon>Pseudomonadota</taxon>
        <taxon>Gammaproteobacteria</taxon>
        <taxon>Oceanospirillales</taxon>
        <taxon>Endozoicomonadaceae</taxon>
        <taxon>Candidatus Endonucleibacter</taxon>
    </lineage>
</organism>
<protein>
    <submittedName>
        <fullName evidence="1">Uncharacterized protein</fullName>
    </submittedName>
</protein>
<evidence type="ECO:0000313" key="2">
    <source>
        <dbReference type="Proteomes" id="UP001178148"/>
    </source>
</evidence>
<dbReference type="Proteomes" id="UP001178148">
    <property type="component" value="Unassembled WGS sequence"/>
</dbReference>
<comment type="caution">
    <text evidence="1">The sequence shown here is derived from an EMBL/GenBank/DDBJ whole genome shotgun (WGS) entry which is preliminary data.</text>
</comment>